<evidence type="ECO:0000256" key="4">
    <source>
        <dbReference type="ARBA" id="ARBA00022786"/>
    </source>
</evidence>
<keyword evidence="4" id="KW-0833">Ubl conjugation pathway</keyword>
<protein>
    <submittedName>
        <fullName evidence="8">Anaphase-promoting complex subunit cut9</fullName>
    </submittedName>
</protein>
<name>R4X8G9_TAPDE</name>
<proteinExistence type="predicted"/>
<keyword evidence="5 7" id="KW-0802">TPR repeat</keyword>
<dbReference type="EMBL" id="CAHR02000062">
    <property type="protein sequence ID" value="CCG81893.1"/>
    <property type="molecule type" value="Genomic_DNA"/>
</dbReference>
<dbReference type="InterPro" id="IPR019734">
    <property type="entry name" value="TPR_rpt"/>
</dbReference>
<evidence type="ECO:0000256" key="5">
    <source>
        <dbReference type="ARBA" id="ARBA00022803"/>
    </source>
</evidence>
<dbReference type="PANTHER" id="PTHR12558">
    <property type="entry name" value="CELL DIVISION CYCLE 16,23,27"/>
    <property type="match status" value="1"/>
</dbReference>
<dbReference type="Gene3D" id="1.25.40.10">
    <property type="entry name" value="Tetratricopeptide repeat domain"/>
    <property type="match status" value="1"/>
</dbReference>
<evidence type="ECO:0000256" key="3">
    <source>
        <dbReference type="ARBA" id="ARBA00022776"/>
    </source>
</evidence>
<evidence type="ECO:0000256" key="1">
    <source>
        <dbReference type="ARBA" id="ARBA00022618"/>
    </source>
</evidence>
<feature type="repeat" description="TPR" evidence="7">
    <location>
        <begin position="9"/>
        <end position="42"/>
    </location>
</feature>
<evidence type="ECO:0000313" key="9">
    <source>
        <dbReference type="Proteomes" id="UP000013776"/>
    </source>
</evidence>
<keyword evidence="6" id="KW-0131">Cell cycle</keyword>
<gene>
    <name evidence="8" type="ORF">TAPDE_001773</name>
</gene>
<keyword evidence="3" id="KW-0498">Mitosis</keyword>
<dbReference type="GO" id="GO:0031145">
    <property type="term" value="P:anaphase-promoting complex-dependent catabolic process"/>
    <property type="evidence" value="ECO:0007669"/>
    <property type="project" value="TreeGrafter"/>
</dbReference>
<dbReference type="AlphaFoldDB" id="R4X8G9"/>
<dbReference type="SUPFAM" id="SSF48452">
    <property type="entry name" value="TPR-like"/>
    <property type="match status" value="1"/>
</dbReference>
<evidence type="ECO:0000256" key="6">
    <source>
        <dbReference type="ARBA" id="ARBA00023306"/>
    </source>
</evidence>
<keyword evidence="1" id="KW-0132">Cell division</keyword>
<dbReference type="GO" id="GO:0051301">
    <property type="term" value="P:cell division"/>
    <property type="evidence" value="ECO:0007669"/>
    <property type="project" value="UniProtKB-KW"/>
</dbReference>
<evidence type="ECO:0000256" key="7">
    <source>
        <dbReference type="PROSITE-ProRule" id="PRU00339"/>
    </source>
</evidence>
<keyword evidence="9" id="KW-1185">Reference proteome</keyword>
<dbReference type="OrthoDB" id="10006270at2759"/>
<dbReference type="VEuPathDB" id="FungiDB:TAPDE_001773"/>
<comment type="caution">
    <text evidence="8">The sequence shown here is derived from an EMBL/GenBank/DDBJ whole genome shotgun (WGS) entry which is preliminary data.</text>
</comment>
<dbReference type="Proteomes" id="UP000013776">
    <property type="component" value="Unassembled WGS sequence"/>
</dbReference>
<evidence type="ECO:0000313" key="8">
    <source>
        <dbReference type="EMBL" id="CCG81893.1"/>
    </source>
</evidence>
<dbReference type="InterPro" id="IPR011990">
    <property type="entry name" value="TPR-like_helical_dom_sf"/>
</dbReference>
<keyword evidence="2" id="KW-0677">Repeat</keyword>
<dbReference type="PANTHER" id="PTHR12558:SF9">
    <property type="entry name" value="CELL DIVISION CYCLE PROTEIN 16 HOMOLOG"/>
    <property type="match status" value="1"/>
</dbReference>
<accession>R4X8G9</accession>
<dbReference type="PROSITE" id="PS50005">
    <property type="entry name" value="TPR"/>
    <property type="match status" value="1"/>
</dbReference>
<sequence length="166" mass="18777">MAERHPEEPVTWLAIGIYYMSISKIAEARRHFSKASVMNPRFGAAWIGFAHSFAIEGEHDQAISAYTTASRLFQGTHLPALFLGMQHLQLNNIILADEYLNTSYNMCKTDPLLLNELGVVCFHKQQLQSAINWFTKTLEVSHETESQETAWVSTHANLGHAYRKLG</sequence>
<dbReference type="eggNOG" id="KOG1173">
    <property type="taxonomic scope" value="Eukaryota"/>
</dbReference>
<reference evidence="8 9" key="1">
    <citation type="journal article" date="2013" name="MBio">
        <title>Genome sequencing of the plant pathogen Taphrina deformans, the causal agent of peach leaf curl.</title>
        <authorList>
            <person name="Cisse O.H."/>
            <person name="Almeida J.M.G.C.F."/>
            <person name="Fonseca A."/>
            <person name="Kumar A.A."/>
            <person name="Salojaervi J."/>
            <person name="Overmyer K."/>
            <person name="Hauser P.M."/>
            <person name="Pagni M."/>
        </authorList>
    </citation>
    <scope>NUCLEOTIDE SEQUENCE [LARGE SCALE GENOMIC DNA]</scope>
    <source>
        <strain evidence="9">PYCC 5710 / ATCC 11124 / CBS 356.35 / IMI 108563 / JCM 9778 / NBRC 8474</strain>
    </source>
</reference>
<dbReference type="STRING" id="1097556.R4X8G9"/>
<dbReference type="GO" id="GO:0005680">
    <property type="term" value="C:anaphase-promoting complex"/>
    <property type="evidence" value="ECO:0007669"/>
    <property type="project" value="TreeGrafter"/>
</dbReference>
<evidence type="ECO:0000256" key="2">
    <source>
        <dbReference type="ARBA" id="ARBA00022737"/>
    </source>
</evidence>
<dbReference type="SMART" id="SM00028">
    <property type="entry name" value="TPR"/>
    <property type="match status" value="3"/>
</dbReference>
<dbReference type="GO" id="GO:0005737">
    <property type="term" value="C:cytoplasm"/>
    <property type="evidence" value="ECO:0007669"/>
    <property type="project" value="TreeGrafter"/>
</dbReference>
<organism evidence="8 9">
    <name type="scientific">Taphrina deformans (strain PYCC 5710 / ATCC 11124 / CBS 356.35 / IMI 108563 / JCM 9778 / NBRC 8474)</name>
    <name type="common">Peach leaf curl fungus</name>
    <name type="synonym">Lalaria deformans</name>
    <dbReference type="NCBI Taxonomy" id="1097556"/>
    <lineage>
        <taxon>Eukaryota</taxon>
        <taxon>Fungi</taxon>
        <taxon>Dikarya</taxon>
        <taxon>Ascomycota</taxon>
        <taxon>Taphrinomycotina</taxon>
        <taxon>Taphrinomycetes</taxon>
        <taxon>Taphrinales</taxon>
        <taxon>Taphrinaceae</taxon>
        <taxon>Taphrina</taxon>
    </lineage>
</organism>
<dbReference type="GO" id="GO:0016567">
    <property type="term" value="P:protein ubiquitination"/>
    <property type="evidence" value="ECO:0007669"/>
    <property type="project" value="TreeGrafter"/>
</dbReference>
<dbReference type="GO" id="GO:0045842">
    <property type="term" value="P:positive regulation of mitotic metaphase/anaphase transition"/>
    <property type="evidence" value="ECO:0007669"/>
    <property type="project" value="TreeGrafter"/>
</dbReference>